<keyword evidence="1" id="KW-0547">Nucleotide-binding</keyword>
<organism evidence="6 7">
    <name type="scientific">Ceraceosorus guamensis</name>
    <dbReference type="NCBI Taxonomy" id="1522189"/>
    <lineage>
        <taxon>Eukaryota</taxon>
        <taxon>Fungi</taxon>
        <taxon>Dikarya</taxon>
        <taxon>Basidiomycota</taxon>
        <taxon>Ustilaginomycotina</taxon>
        <taxon>Exobasidiomycetes</taxon>
        <taxon>Ceraceosorales</taxon>
        <taxon>Ceraceosoraceae</taxon>
        <taxon>Ceraceosorus</taxon>
    </lineage>
</organism>
<accession>A0A316W9T1</accession>
<feature type="compositionally biased region" description="Basic and acidic residues" evidence="3">
    <location>
        <begin position="324"/>
        <end position="352"/>
    </location>
</feature>
<feature type="domain" description="OBG-type G" evidence="4">
    <location>
        <begin position="578"/>
        <end position="731"/>
    </location>
</feature>
<dbReference type="RefSeq" id="XP_025372651.1">
    <property type="nucleotide sequence ID" value="XM_025512162.1"/>
</dbReference>
<dbReference type="GO" id="GO:0003924">
    <property type="term" value="F:GTPase activity"/>
    <property type="evidence" value="ECO:0007669"/>
    <property type="project" value="InterPro"/>
</dbReference>
<dbReference type="InterPro" id="IPR031167">
    <property type="entry name" value="G_OBG"/>
</dbReference>
<keyword evidence="2" id="KW-0342">GTP-binding</keyword>
<dbReference type="InterPro" id="IPR006169">
    <property type="entry name" value="GTP1_OBG_dom"/>
</dbReference>
<proteinExistence type="predicted"/>
<dbReference type="InterPro" id="IPR027417">
    <property type="entry name" value="P-loop_NTPase"/>
</dbReference>
<dbReference type="InterPro" id="IPR045086">
    <property type="entry name" value="OBG_GTPase"/>
</dbReference>
<protein>
    <recommendedName>
        <fullName evidence="8">GTP-binding protein Obg/CgtA</fullName>
    </recommendedName>
</protein>
<evidence type="ECO:0000313" key="6">
    <source>
        <dbReference type="EMBL" id="PWN45491.1"/>
    </source>
</evidence>
<dbReference type="STRING" id="1522189.A0A316W9T1"/>
<dbReference type="SUPFAM" id="SSF52540">
    <property type="entry name" value="P-loop containing nucleoside triphosphate hydrolases"/>
    <property type="match status" value="1"/>
</dbReference>
<keyword evidence="7" id="KW-1185">Reference proteome</keyword>
<evidence type="ECO:0000313" key="7">
    <source>
        <dbReference type="Proteomes" id="UP000245783"/>
    </source>
</evidence>
<feature type="non-terminal residue" evidence="6">
    <location>
        <position position="731"/>
    </location>
</feature>
<feature type="region of interest" description="Disordered" evidence="3">
    <location>
        <begin position="441"/>
        <end position="464"/>
    </location>
</feature>
<dbReference type="OrthoDB" id="347018at2759"/>
<dbReference type="GeneID" id="37034032"/>
<dbReference type="AlphaFoldDB" id="A0A316W9T1"/>
<dbReference type="FunCoup" id="A0A316W9T1">
    <property type="interactions" value="326"/>
</dbReference>
<reference evidence="6 7" key="1">
    <citation type="journal article" date="2018" name="Mol. Biol. Evol.">
        <title>Broad Genomic Sampling Reveals a Smut Pathogenic Ancestry of the Fungal Clade Ustilaginomycotina.</title>
        <authorList>
            <person name="Kijpornyongpan T."/>
            <person name="Mondo S.J."/>
            <person name="Barry K."/>
            <person name="Sandor L."/>
            <person name="Lee J."/>
            <person name="Lipzen A."/>
            <person name="Pangilinan J."/>
            <person name="LaButti K."/>
            <person name="Hainaut M."/>
            <person name="Henrissat B."/>
            <person name="Grigoriev I.V."/>
            <person name="Spatafora J.W."/>
            <person name="Aime M.C."/>
        </authorList>
    </citation>
    <scope>NUCLEOTIDE SEQUENCE [LARGE SCALE GENOMIC DNA]</scope>
    <source>
        <strain evidence="6 7">MCA 4658</strain>
    </source>
</reference>
<dbReference type="PANTHER" id="PTHR11702:SF31">
    <property type="entry name" value="MITOCHONDRIAL RIBOSOME-ASSOCIATED GTPASE 2"/>
    <property type="match status" value="1"/>
</dbReference>
<dbReference type="InterPro" id="IPR036726">
    <property type="entry name" value="GTP1_OBG_dom_sf"/>
</dbReference>
<dbReference type="Pfam" id="PF01018">
    <property type="entry name" value="GTP1_OBG"/>
    <property type="match status" value="1"/>
</dbReference>
<dbReference type="GO" id="GO:0005739">
    <property type="term" value="C:mitochondrion"/>
    <property type="evidence" value="ECO:0007669"/>
    <property type="project" value="TreeGrafter"/>
</dbReference>
<evidence type="ECO:0000259" key="5">
    <source>
        <dbReference type="PROSITE" id="PS51883"/>
    </source>
</evidence>
<dbReference type="InParanoid" id="A0A316W9T1"/>
<dbReference type="EMBL" id="KZ819355">
    <property type="protein sequence ID" value="PWN45491.1"/>
    <property type="molecule type" value="Genomic_DNA"/>
</dbReference>
<dbReference type="GO" id="GO:0042254">
    <property type="term" value="P:ribosome biogenesis"/>
    <property type="evidence" value="ECO:0007669"/>
    <property type="project" value="UniProtKB-UniRule"/>
</dbReference>
<evidence type="ECO:0000256" key="3">
    <source>
        <dbReference type="SAM" id="MobiDB-lite"/>
    </source>
</evidence>
<dbReference type="SUPFAM" id="SSF82051">
    <property type="entry name" value="Obg GTP-binding protein N-terminal domain"/>
    <property type="match status" value="2"/>
</dbReference>
<dbReference type="CDD" id="cd01898">
    <property type="entry name" value="Obg"/>
    <property type="match status" value="1"/>
</dbReference>
<dbReference type="PROSITE" id="PS51710">
    <property type="entry name" value="G_OBG"/>
    <property type="match status" value="1"/>
</dbReference>
<feature type="domain" description="Obg" evidence="5">
    <location>
        <begin position="124"/>
        <end position="577"/>
    </location>
</feature>
<gene>
    <name evidence="6" type="ORF">IE81DRAFT_297597</name>
</gene>
<feature type="compositionally biased region" description="Polar residues" evidence="3">
    <location>
        <begin position="356"/>
        <end position="368"/>
    </location>
</feature>
<dbReference type="PANTHER" id="PTHR11702">
    <property type="entry name" value="DEVELOPMENTALLY REGULATED GTP-BINDING PROTEIN-RELATED"/>
    <property type="match status" value="1"/>
</dbReference>
<dbReference type="InterPro" id="IPR006073">
    <property type="entry name" value="GTP-bd"/>
</dbReference>
<dbReference type="Proteomes" id="UP000245783">
    <property type="component" value="Unassembled WGS sequence"/>
</dbReference>
<dbReference type="PRINTS" id="PR00326">
    <property type="entry name" value="GTP1OBG"/>
</dbReference>
<feature type="compositionally biased region" description="Basic and acidic residues" evidence="3">
    <location>
        <begin position="270"/>
        <end position="287"/>
    </location>
</feature>
<evidence type="ECO:0000256" key="1">
    <source>
        <dbReference type="ARBA" id="ARBA00022741"/>
    </source>
</evidence>
<name>A0A316W9T1_9BASI</name>
<dbReference type="Gene3D" id="2.70.210.12">
    <property type="entry name" value="GTP1/OBG domain"/>
    <property type="match status" value="2"/>
</dbReference>
<dbReference type="GO" id="GO:0005525">
    <property type="term" value="F:GTP binding"/>
    <property type="evidence" value="ECO:0007669"/>
    <property type="project" value="UniProtKB-KW"/>
</dbReference>
<feature type="compositionally biased region" description="Acidic residues" evidence="3">
    <location>
        <begin position="377"/>
        <end position="386"/>
    </location>
</feature>
<evidence type="ECO:0000259" key="4">
    <source>
        <dbReference type="PROSITE" id="PS51710"/>
    </source>
</evidence>
<dbReference type="Pfam" id="PF01926">
    <property type="entry name" value="MMR_HSR1"/>
    <property type="match status" value="1"/>
</dbReference>
<feature type="compositionally biased region" description="Low complexity" evidence="3">
    <location>
        <begin position="292"/>
        <end position="307"/>
    </location>
</feature>
<feature type="region of interest" description="Disordered" evidence="3">
    <location>
        <begin position="255"/>
        <end position="408"/>
    </location>
</feature>
<sequence length="731" mass="78880">MISQRGFGLRALLDSSSSRGRPGCTSCRQQSSLPPLITHRNQASSSHELGVRATVANQSSWAAASVNRHAFAAARRRLHTSTSTANEDPLLNFQDSQAVDEAYMRAIEEKAARKAQWRRQSSSSSFIDSLSLEVTAGLGGDGCVAFSREKYVPFGPPSGGAGGPGGDVYVRAVSHLRSLARVPSRAEGGAGGHGRGEWIVGSKGKDITLSVPVGTVVTVEGIEDDPLEPKDELRILRSEYEHGLMRKYERRFQRVYHPRRPRPPQFVPRSEPDHNEKSGSEDFHVYLDKGASTEQETAEQSSQSAERSSLEEVAAEEEGAFNGYKRDIEKREVSPERDLEERSRVLPFHHDVGNPFQPSRAPQDSQAADQAGHDADEITPEYYDETTSDKGLASMPLPVPEEAEDGAALLSPRELEAARQEEEEKASIAAEERIRRDAAWRHHPGSISGQSSPGTAADVIEESESDVASLRQSFKAAEERLALALLKRRYSDTKEAASQSRQISPLGSKNAKKIIRTYDLDEPTAVDSPGMLVAQGGFGGFGNPFFLSTGAISRSPKFATRGSHGERVRLSLELKCPADVGLVGLPNAGKSTLLRALTSAGRSGDANAKVGGYEFTTLSPNVGVLRLAHDGSLLGTGTGIIGESEPLEEVARLTIADLPGLISGASDNKGLGHLFLRHAERCRALVYVVDVSEKSPAPWEEIATLQHELEAYSPGLSNRCAIVVANKCDAL</sequence>
<dbReference type="Gene3D" id="3.40.50.300">
    <property type="entry name" value="P-loop containing nucleotide triphosphate hydrolases"/>
    <property type="match status" value="1"/>
</dbReference>
<evidence type="ECO:0000256" key="2">
    <source>
        <dbReference type="ARBA" id="ARBA00023134"/>
    </source>
</evidence>
<evidence type="ECO:0008006" key="8">
    <source>
        <dbReference type="Google" id="ProtNLM"/>
    </source>
</evidence>
<dbReference type="PROSITE" id="PS51883">
    <property type="entry name" value="OBG"/>
    <property type="match status" value="1"/>
</dbReference>